<dbReference type="PROSITE" id="PS50977">
    <property type="entry name" value="HTH_TETR_2"/>
    <property type="match status" value="1"/>
</dbReference>
<keyword evidence="1" id="KW-0678">Repressor</keyword>
<feature type="domain" description="HTH tetR-type" evidence="7">
    <location>
        <begin position="8"/>
        <end position="68"/>
    </location>
</feature>
<dbReference type="InterPro" id="IPR039538">
    <property type="entry name" value="BetI_C"/>
</dbReference>
<dbReference type="EMBL" id="CP025198">
    <property type="protein sequence ID" value="AXE39126.1"/>
    <property type="molecule type" value="Genomic_DNA"/>
</dbReference>
<evidence type="ECO:0000313" key="9">
    <source>
        <dbReference type="Proteomes" id="UP000251995"/>
    </source>
</evidence>
<organism evidence="8 9">
    <name type="scientific">Acidipropionibacterium virtanenii</name>
    <dbReference type="NCBI Taxonomy" id="2057246"/>
    <lineage>
        <taxon>Bacteria</taxon>
        <taxon>Bacillati</taxon>
        <taxon>Actinomycetota</taxon>
        <taxon>Actinomycetes</taxon>
        <taxon>Propionibacteriales</taxon>
        <taxon>Propionibacteriaceae</taxon>
        <taxon>Acidipropionibacterium</taxon>
    </lineage>
</organism>
<proteinExistence type="predicted"/>
<evidence type="ECO:0000256" key="2">
    <source>
        <dbReference type="ARBA" id="ARBA00023015"/>
    </source>
</evidence>
<name>A0A344UV28_9ACTN</name>
<evidence type="ECO:0000313" key="8">
    <source>
        <dbReference type="EMBL" id="AXE39126.1"/>
    </source>
</evidence>
<dbReference type="GO" id="GO:0003677">
    <property type="term" value="F:DNA binding"/>
    <property type="evidence" value="ECO:0007669"/>
    <property type="project" value="UniProtKB-UniRule"/>
</dbReference>
<reference evidence="8 9" key="1">
    <citation type="submission" date="2017-12" db="EMBL/GenBank/DDBJ databases">
        <title>The whole genome sequence of the Acidipropionibacterium virtanenii sp. nov. type strain JS278.</title>
        <authorList>
            <person name="Laine P."/>
            <person name="Deptula P."/>
            <person name="Varmanen P."/>
            <person name="Auvinen P."/>
        </authorList>
    </citation>
    <scope>NUCLEOTIDE SEQUENCE [LARGE SCALE GENOMIC DNA]</scope>
    <source>
        <strain evidence="8 9">JS278</strain>
    </source>
</reference>
<dbReference type="InterPro" id="IPR009057">
    <property type="entry name" value="Homeodomain-like_sf"/>
</dbReference>
<evidence type="ECO:0000256" key="3">
    <source>
        <dbReference type="ARBA" id="ARBA00023125"/>
    </source>
</evidence>
<dbReference type="KEGG" id="acij:JS278_01970"/>
<keyword evidence="2" id="KW-0805">Transcription regulation</keyword>
<protein>
    <submittedName>
        <fullName evidence="8">HTH-type transcriptional regulator BetI</fullName>
    </submittedName>
</protein>
<gene>
    <name evidence="8" type="primary">betI_3</name>
    <name evidence="8" type="ORF">JS278_01970</name>
</gene>
<feature type="region of interest" description="Disordered" evidence="6">
    <location>
        <begin position="209"/>
        <end position="233"/>
    </location>
</feature>
<dbReference type="SUPFAM" id="SSF46689">
    <property type="entry name" value="Homeodomain-like"/>
    <property type="match status" value="1"/>
</dbReference>
<evidence type="ECO:0000259" key="7">
    <source>
        <dbReference type="PROSITE" id="PS50977"/>
    </source>
</evidence>
<dbReference type="OrthoDB" id="9816296at2"/>
<keyword evidence="4" id="KW-0804">Transcription</keyword>
<feature type="compositionally biased region" description="Basic and acidic residues" evidence="6">
    <location>
        <begin position="209"/>
        <end position="219"/>
    </location>
</feature>
<accession>A0A344UV28</accession>
<feature type="DNA-binding region" description="H-T-H motif" evidence="5">
    <location>
        <begin position="31"/>
        <end position="50"/>
    </location>
</feature>
<dbReference type="AlphaFoldDB" id="A0A344UV28"/>
<keyword evidence="3 5" id="KW-0238">DNA-binding</keyword>
<dbReference type="InterPro" id="IPR036271">
    <property type="entry name" value="Tet_transcr_reg_TetR-rel_C_sf"/>
</dbReference>
<dbReference type="SUPFAM" id="SSF48498">
    <property type="entry name" value="Tetracyclin repressor-like, C-terminal domain"/>
    <property type="match status" value="1"/>
</dbReference>
<dbReference type="InterPro" id="IPR001647">
    <property type="entry name" value="HTH_TetR"/>
</dbReference>
<dbReference type="Pfam" id="PF13977">
    <property type="entry name" value="TetR_C_6"/>
    <property type="match status" value="1"/>
</dbReference>
<keyword evidence="9" id="KW-1185">Reference proteome</keyword>
<sequence length="233" mass="25163">MPKIVDPQQRRAEIADALFAVLREGGVSKITLAGVAERAGLAIGSVRHFLGTHEEMMVFAFDTISERFRDRVLSRARALRADLDGGGLGPEARLGATADLLCEFLPMDGARRDEAVVWVEFEVAARTDPRLAETSTRAAARTAHLIGTILESIRARGDLGLDLALEAARLSALLDGLTLRSVLHPDLLGPDVMRRVVVEHLEALRGMRPARARDDRDSADGSSVRGEHSASAT</sequence>
<evidence type="ECO:0000256" key="6">
    <source>
        <dbReference type="SAM" id="MobiDB-lite"/>
    </source>
</evidence>
<evidence type="ECO:0000256" key="4">
    <source>
        <dbReference type="ARBA" id="ARBA00023163"/>
    </source>
</evidence>
<dbReference type="Gene3D" id="1.10.357.10">
    <property type="entry name" value="Tetracycline Repressor, domain 2"/>
    <property type="match status" value="1"/>
</dbReference>
<dbReference type="Proteomes" id="UP000251995">
    <property type="component" value="Chromosome"/>
</dbReference>
<dbReference type="RefSeq" id="WP_114045026.1">
    <property type="nucleotide sequence ID" value="NZ_CP025198.1"/>
</dbReference>
<evidence type="ECO:0000256" key="1">
    <source>
        <dbReference type="ARBA" id="ARBA00022491"/>
    </source>
</evidence>
<evidence type="ECO:0000256" key="5">
    <source>
        <dbReference type="PROSITE-ProRule" id="PRU00335"/>
    </source>
</evidence>